<dbReference type="InterPro" id="IPR052173">
    <property type="entry name" value="Beta-lactam_resp_regulator"/>
</dbReference>
<proteinExistence type="predicted"/>
<feature type="transmembrane region" description="Helical" evidence="1">
    <location>
        <begin position="69"/>
        <end position="91"/>
    </location>
</feature>
<evidence type="ECO:0000259" key="2">
    <source>
        <dbReference type="Pfam" id="PF05569"/>
    </source>
</evidence>
<dbReference type="EMBL" id="RSCJ01000005">
    <property type="protein sequence ID" value="RUR84054.1"/>
    <property type="molecule type" value="Genomic_DNA"/>
</dbReference>
<dbReference type="Proteomes" id="UP000268857">
    <property type="component" value="Unassembled WGS sequence"/>
</dbReference>
<dbReference type="PANTHER" id="PTHR34978">
    <property type="entry name" value="POSSIBLE SENSOR-TRANSDUCER PROTEIN BLAR"/>
    <property type="match status" value="1"/>
</dbReference>
<dbReference type="STRING" id="211165.GCA_000317285_00905"/>
<dbReference type="InterPro" id="IPR008756">
    <property type="entry name" value="Peptidase_M56"/>
</dbReference>
<dbReference type="AlphaFoldDB" id="A0A3S0ZZQ5"/>
<name>A0A3S0ZZQ5_CHLFR</name>
<keyword evidence="1" id="KW-0472">Membrane</keyword>
<evidence type="ECO:0000313" key="4">
    <source>
        <dbReference type="Proteomes" id="UP000268857"/>
    </source>
</evidence>
<comment type="caution">
    <text evidence="3">The sequence shown here is derived from an EMBL/GenBank/DDBJ whole genome shotgun (WGS) entry which is preliminary data.</text>
</comment>
<evidence type="ECO:0000313" key="3">
    <source>
        <dbReference type="EMBL" id="RUR84054.1"/>
    </source>
</evidence>
<feature type="transmembrane region" description="Helical" evidence="1">
    <location>
        <begin position="36"/>
        <end position="57"/>
    </location>
</feature>
<evidence type="ECO:0000256" key="1">
    <source>
        <dbReference type="SAM" id="Phobius"/>
    </source>
</evidence>
<reference evidence="3 4" key="1">
    <citation type="journal article" date="2019" name="Genome Biol. Evol.">
        <title>Day and night: Metabolic profiles and evolutionary relationships of six axenic non-marine cyanobacteria.</title>
        <authorList>
            <person name="Will S.E."/>
            <person name="Henke P."/>
            <person name="Boedeker C."/>
            <person name="Huang S."/>
            <person name="Brinkmann H."/>
            <person name="Rohde M."/>
            <person name="Jarek M."/>
            <person name="Friedl T."/>
            <person name="Seufert S."/>
            <person name="Schumacher M."/>
            <person name="Overmann J."/>
            <person name="Neumann-Schaal M."/>
            <person name="Petersen J."/>
        </authorList>
    </citation>
    <scope>NUCLEOTIDE SEQUENCE [LARGE SCALE GENOMIC DNA]</scope>
    <source>
        <strain evidence="3 4">PCC 6912</strain>
    </source>
</reference>
<dbReference type="PANTHER" id="PTHR34978:SF3">
    <property type="entry name" value="SLR0241 PROTEIN"/>
    <property type="match status" value="1"/>
</dbReference>
<organism evidence="3 4">
    <name type="scientific">Chlorogloeopsis fritschii PCC 6912</name>
    <dbReference type="NCBI Taxonomy" id="211165"/>
    <lineage>
        <taxon>Bacteria</taxon>
        <taxon>Bacillati</taxon>
        <taxon>Cyanobacteriota</taxon>
        <taxon>Cyanophyceae</taxon>
        <taxon>Nostocales</taxon>
        <taxon>Chlorogloeopsidaceae</taxon>
        <taxon>Chlorogloeopsis</taxon>
    </lineage>
</organism>
<accession>A0A3S0ZZQ5</accession>
<keyword evidence="1" id="KW-1133">Transmembrane helix</keyword>
<keyword evidence="4" id="KW-1185">Reference proteome</keyword>
<keyword evidence="1" id="KW-0812">Transmembrane</keyword>
<dbReference type="Gene3D" id="3.30.2010.10">
    <property type="entry name" value="Metalloproteases ('zincins'), catalytic domain"/>
    <property type="match status" value="1"/>
</dbReference>
<sequence>MMHLLMICAVIAVAFWLRCSWQQPQGNWTVRWQRALFLFLFPPLLILMTAIALLCMGSQGQMGGLQTGWFSYVLALSYLTFSCILGIKLLWEGWQSVKSTRNCAVVNVAGRQVRLLNTGALFAASIGFWQPELVLSQGLVQTLSTEHLETVLAHEQGHCHYRDTFWFFWLGWVRACTHWLPNTENLWQELLILRELRADAHAASKVDPLLLAESLLLVASTPPVTSLICCAALSSNGTDRLEQRIEALLEQPQSTPEFNLRSWHGFLLAFLPLVTVIFHS</sequence>
<gene>
    <name evidence="3" type="ORF">PCC6912_16480</name>
</gene>
<dbReference type="Pfam" id="PF05569">
    <property type="entry name" value="Peptidase_M56"/>
    <property type="match status" value="1"/>
</dbReference>
<feature type="domain" description="Peptidase M56" evidence="2">
    <location>
        <begin position="123"/>
        <end position="247"/>
    </location>
</feature>
<protein>
    <recommendedName>
        <fullName evidence="2">Peptidase M56 domain-containing protein</fullName>
    </recommendedName>
</protein>
<dbReference type="CDD" id="cd07326">
    <property type="entry name" value="M56_BlaR1_MecR1_like"/>
    <property type="match status" value="1"/>
</dbReference>